<dbReference type="OrthoDB" id="16820at2759"/>
<evidence type="ECO:0000256" key="4">
    <source>
        <dbReference type="ARBA" id="ARBA00022630"/>
    </source>
</evidence>
<keyword evidence="13" id="KW-1185">Reference proteome</keyword>
<comment type="subcellular location">
    <subcellularLocation>
        <location evidence="2">Membrane</location>
    </subcellularLocation>
</comment>
<feature type="domain" description="FAD-binding" evidence="11">
    <location>
        <begin position="242"/>
        <end position="322"/>
    </location>
</feature>
<comment type="caution">
    <text evidence="12">The sequence shown here is derived from an EMBL/GenBank/DDBJ whole genome shotgun (WGS) entry which is preliminary data.</text>
</comment>
<evidence type="ECO:0000256" key="8">
    <source>
        <dbReference type="ARBA" id="ARBA00023002"/>
    </source>
</evidence>
<organism evidence="12 13">
    <name type="scientific">Fusarium zealandicum</name>
    <dbReference type="NCBI Taxonomy" id="1053134"/>
    <lineage>
        <taxon>Eukaryota</taxon>
        <taxon>Fungi</taxon>
        <taxon>Dikarya</taxon>
        <taxon>Ascomycota</taxon>
        <taxon>Pezizomycotina</taxon>
        <taxon>Sordariomycetes</taxon>
        <taxon>Hypocreomycetidae</taxon>
        <taxon>Hypocreales</taxon>
        <taxon>Nectriaceae</taxon>
        <taxon>Fusarium</taxon>
        <taxon>Fusarium staphyleae species complex</taxon>
    </lineage>
</organism>
<sequence>MANPERTVIIAGGSVTGLALANMLERVGIRYFVLEANDEIAPQVGACIGLQANGLRILDQLGCADDILSLVDMPLRDCFLRDTDGSAIVHYWDFYEMIIKRYGYPITFIDRQMLLQALYNNLESKDSVLTGRRVQSVTKMDDAVEIVTSKGEVFRGDILIGADGIYSGVRKEMWRLGNELSPGYFPVDEWSGKVFPLPSNLPGLHSYFVISGPGGRVYWFLFDRLPVPLFGRDIPTYTKTDEEALAQQHLSDAITTSVCFGQLYEARTKSVLTPLHEYVFQRWHFGRIMTLGDATHKFAPSTGQGGNAAIVSAAALMNRLTSSDFTWSDSDVNAAFSSTQEERIKRVSDLVTVAHLSQQRDAMATPLLGVMARTLPRFLDVEIFLDVSFWKLTDSTRLKMLPMLVREHTIPFKDELPAEPLPLPWLPAALGLLFQGALYRLSSSLLPPLEAPVSFNGAPLRQRYCGIEPVDKILSIMVSVFGVVVAGNNLAAKTQLLCFAPLLLSTALDWTIQSHRVGRRWLPTSFPSVFGAMYQLLGIGKIAPLYHLISVVEDVFYQSLSAVSGQRFPREVASALIPAVTLGYILPTALMLCPFENKDTWQKFVALWQPFPIYVGLLTAGLSRLSRKGEATGAADQKRPQEKQREVKATQSTLRSVYMVGTAAATLFHLWAMYGIWSSSELSVTGVFGELCTLLSGSQASNPGDNIFRFFQRDMLLNAASVLAHSIYRIVHLRSSGYITTREAATASLVTCVAQPVIGPAAAHVGFCGWREEIFMRVGRRMSPQT</sequence>
<keyword evidence="4" id="KW-0285">Flavoprotein</keyword>
<dbReference type="GO" id="GO:0016020">
    <property type="term" value="C:membrane"/>
    <property type="evidence" value="ECO:0007669"/>
    <property type="project" value="UniProtKB-SubCell"/>
</dbReference>
<dbReference type="SUPFAM" id="SSF51905">
    <property type="entry name" value="FAD/NAD(P)-binding domain"/>
    <property type="match status" value="1"/>
</dbReference>
<keyword evidence="10" id="KW-0472">Membrane</keyword>
<comment type="similarity">
    <text evidence="3">Belongs to the paxM FAD-dependent monooxygenase family.</text>
</comment>
<evidence type="ECO:0000256" key="9">
    <source>
        <dbReference type="ARBA" id="ARBA00023033"/>
    </source>
</evidence>
<evidence type="ECO:0000256" key="3">
    <source>
        <dbReference type="ARBA" id="ARBA00007992"/>
    </source>
</evidence>
<evidence type="ECO:0000256" key="2">
    <source>
        <dbReference type="ARBA" id="ARBA00004370"/>
    </source>
</evidence>
<evidence type="ECO:0000313" key="13">
    <source>
        <dbReference type="Proteomes" id="UP000635477"/>
    </source>
</evidence>
<proteinExistence type="inferred from homology"/>
<dbReference type="Proteomes" id="UP000635477">
    <property type="component" value="Unassembled WGS sequence"/>
</dbReference>
<keyword evidence="7" id="KW-1133">Transmembrane helix</keyword>
<protein>
    <recommendedName>
        <fullName evidence="11">FAD-binding domain-containing protein</fullName>
    </recommendedName>
</protein>
<comment type="cofactor">
    <cofactor evidence="1">
        <name>FAD</name>
        <dbReference type="ChEBI" id="CHEBI:57692"/>
    </cofactor>
</comment>
<dbReference type="EMBL" id="JABEYC010000880">
    <property type="protein sequence ID" value="KAF4972989.1"/>
    <property type="molecule type" value="Genomic_DNA"/>
</dbReference>
<keyword evidence="9" id="KW-0503">Monooxygenase</keyword>
<reference evidence="12" key="2">
    <citation type="submission" date="2020-05" db="EMBL/GenBank/DDBJ databases">
        <authorList>
            <person name="Kim H.-S."/>
            <person name="Proctor R.H."/>
            <person name="Brown D.W."/>
        </authorList>
    </citation>
    <scope>NUCLEOTIDE SEQUENCE</scope>
    <source>
        <strain evidence="12">NRRL 22465</strain>
    </source>
</reference>
<dbReference type="PANTHER" id="PTHR47356:SF2">
    <property type="entry name" value="FAD-BINDING DOMAIN-CONTAINING PROTEIN-RELATED"/>
    <property type="match status" value="1"/>
</dbReference>
<evidence type="ECO:0000256" key="10">
    <source>
        <dbReference type="ARBA" id="ARBA00023136"/>
    </source>
</evidence>
<dbReference type="InterPro" id="IPR036188">
    <property type="entry name" value="FAD/NAD-bd_sf"/>
</dbReference>
<evidence type="ECO:0000256" key="6">
    <source>
        <dbReference type="ARBA" id="ARBA00022827"/>
    </source>
</evidence>
<keyword evidence="8" id="KW-0560">Oxidoreductase</keyword>
<dbReference type="Pfam" id="PF01494">
    <property type="entry name" value="FAD_binding_3"/>
    <property type="match status" value="2"/>
</dbReference>
<dbReference type="PANTHER" id="PTHR47356">
    <property type="entry name" value="FAD-DEPENDENT MONOOXYGENASE ASQG-RELATED"/>
    <property type="match status" value="1"/>
</dbReference>
<gene>
    <name evidence="12" type="ORF">FZEAL_9449</name>
</gene>
<dbReference type="GO" id="GO:0071949">
    <property type="term" value="F:FAD binding"/>
    <property type="evidence" value="ECO:0007669"/>
    <property type="project" value="InterPro"/>
</dbReference>
<evidence type="ECO:0000256" key="5">
    <source>
        <dbReference type="ARBA" id="ARBA00022692"/>
    </source>
</evidence>
<dbReference type="InterPro" id="IPR050562">
    <property type="entry name" value="FAD_mOase_fung"/>
</dbReference>
<evidence type="ECO:0000256" key="7">
    <source>
        <dbReference type="ARBA" id="ARBA00022989"/>
    </source>
</evidence>
<dbReference type="InterPro" id="IPR002938">
    <property type="entry name" value="FAD-bd"/>
</dbReference>
<evidence type="ECO:0000313" key="12">
    <source>
        <dbReference type="EMBL" id="KAF4972989.1"/>
    </source>
</evidence>
<name>A0A8H4UB58_9HYPO</name>
<evidence type="ECO:0000259" key="11">
    <source>
        <dbReference type="Pfam" id="PF01494"/>
    </source>
</evidence>
<accession>A0A8H4UB58</accession>
<dbReference type="AlphaFoldDB" id="A0A8H4UB58"/>
<reference evidence="12" key="1">
    <citation type="journal article" date="2020" name="BMC Genomics">
        <title>Correction to: Identification and distribution of gene clusters required for synthesis of sphingolipid metabolism inhibitors in diverse species of the filamentous fungus Fusarium.</title>
        <authorList>
            <person name="Kim H.S."/>
            <person name="Lohmar J.M."/>
            <person name="Busman M."/>
            <person name="Brown D.W."/>
            <person name="Naumann T.A."/>
            <person name="Divon H.H."/>
            <person name="Lysoe E."/>
            <person name="Uhlig S."/>
            <person name="Proctor R.H."/>
        </authorList>
    </citation>
    <scope>NUCLEOTIDE SEQUENCE</scope>
    <source>
        <strain evidence="12">NRRL 22465</strain>
    </source>
</reference>
<feature type="domain" description="FAD-binding" evidence="11">
    <location>
        <begin position="7"/>
        <end position="172"/>
    </location>
</feature>
<dbReference type="PRINTS" id="PR00420">
    <property type="entry name" value="RNGMNOXGNASE"/>
</dbReference>
<keyword evidence="5" id="KW-0812">Transmembrane</keyword>
<keyword evidence="6" id="KW-0274">FAD</keyword>
<dbReference type="GO" id="GO:0004497">
    <property type="term" value="F:monooxygenase activity"/>
    <property type="evidence" value="ECO:0007669"/>
    <property type="project" value="UniProtKB-KW"/>
</dbReference>
<dbReference type="Gene3D" id="3.50.50.60">
    <property type="entry name" value="FAD/NAD(P)-binding domain"/>
    <property type="match status" value="1"/>
</dbReference>
<evidence type="ECO:0000256" key="1">
    <source>
        <dbReference type="ARBA" id="ARBA00001974"/>
    </source>
</evidence>